<dbReference type="AlphaFoldDB" id="A0A3D8YH67"/>
<dbReference type="Proteomes" id="UP000256373">
    <property type="component" value="Unassembled WGS sequence"/>
</dbReference>
<gene>
    <name evidence="1" type="ORF">DSL64_01015</name>
</gene>
<keyword evidence="2" id="KW-1185">Reference proteome</keyword>
<organism evidence="1 2">
    <name type="scientific">Dyadobacter luteus</name>
    <dbReference type="NCBI Taxonomy" id="2259619"/>
    <lineage>
        <taxon>Bacteria</taxon>
        <taxon>Pseudomonadati</taxon>
        <taxon>Bacteroidota</taxon>
        <taxon>Cytophagia</taxon>
        <taxon>Cytophagales</taxon>
        <taxon>Spirosomataceae</taxon>
        <taxon>Dyadobacter</taxon>
    </lineage>
</organism>
<dbReference type="EMBL" id="QNUL01000001">
    <property type="protein sequence ID" value="REA64166.1"/>
    <property type="molecule type" value="Genomic_DNA"/>
</dbReference>
<dbReference type="OrthoDB" id="192368at2"/>
<evidence type="ECO:0000313" key="2">
    <source>
        <dbReference type="Proteomes" id="UP000256373"/>
    </source>
</evidence>
<dbReference type="Gene3D" id="3.90.1150.200">
    <property type="match status" value="1"/>
</dbReference>
<dbReference type="SUPFAM" id="SSF159888">
    <property type="entry name" value="YdhG-like"/>
    <property type="match status" value="1"/>
</dbReference>
<sequence>MKKEIAEYNSTLSQEDKRICDLLATEIDNLLPEAENKIWHAHPVWFLNGNPVAGYSKLKDSVRLLFWSGQSFEEEELKTEGKFKAAEKRYTSLEQVDIPALHGWLTKARDIQWDYKNLVKRKGKLERLK</sequence>
<accession>A0A3D8YH67</accession>
<evidence type="ECO:0000313" key="1">
    <source>
        <dbReference type="EMBL" id="REA64166.1"/>
    </source>
</evidence>
<dbReference type="RefSeq" id="WP_115828774.1">
    <property type="nucleotide sequence ID" value="NZ_QNUL01000001.1"/>
</dbReference>
<name>A0A3D8YH67_9BACT</name>
<proteinExistence type="predicted"/>
<reference evidence="1 2" key="1">
    <citation type="submission" date="2018-07" db="EMBL/GenBank/DDBJ databases">
        <title>Dyadobacter roseus sp. nov., isolated from rose rhizosphere soil.</title>
        <authorList>
            <person name="Chen L."/>
        </authorList>
    </citation>
    <scope>NUCLEOTIDE SEQUENCE [LARGE SCALE GENOMIC DNA]</scope>
    <source>
        <strain evidence="1 2">RS19</strain>
    </source>
</reference>
<comment type="caution">
    <text evidence="1">The sequence shown here is derived from an EMBL/GenBank/DDBJ whole genome shotgun (WGS) entry which is preliminary data.</text>
</comment>
<protein>
    <submittedName>
        <fullName evidence="1">DUF1801 domain-containing protein</fullName>
    </submittedName>
</protein>